<evidence type="ECO:0000313" key="22">
    <source>
        <dbReference type="Proteomes" id="UP000527355"/>
    </source>
</evidence>
<evidence type="ECO:0000313" key="21">
    <source>
        <dbReference type="EMBL" id="KAF6324020.1"/>
    </source>
</evidence>
<evidence type="ECO:0000256" key="1">
    <source>
        <dbReference type="ARBA" id="ARBA00004613"/>
    </source>
</evidence>
<evidence type="ECO:0000256" key="9">
    <source>
        <dbReference type="ARBA" id="ARBA00023055"/>
    </source>
</evidence>
<dbReference type="OrthoDB" id="8727817at2759"/>
<reference evidence="21 22" key="1">
    <citation type="journal article" date="2020" name="Nature">
        <title>Six reference-quality genomes reveal evolution of bat adaptations.</title>
        <authorList>
            <person name="Jebb D."/>
            <person name="Huang Z."/>
            <person name="Pippel M."/>
            <person name="Hughes G.M."/>
            <person name="Lavrichenko K."/>
            <person name="Devanna P."/>
            <person name="Winkler S."/>
            <person name="Jermiin L.S."/>
            <person name="Skirmuntt E.C."/>
            <person name="Katzourakis A."/>
            <person name="Burkitt-Gray L."/>
            <person name="Ray D.A."/>
            <person name="Sullivan K.A.M."/>
            <person name="Roscito J.G."/>
            <person name="Kirilenko B.M."/>
            <person name="Davalos L.M."/>
            <person name="Corthals A.P."/>
            <person name="Power M.L."/>
            <person name="Jones G."/>
            <person name="Ransome R.D."/>
            <person name="Dechmann D.K.N."/>
            <person name="Locatelli A.G."/>
            <person name="Puechmaille S.J."/>
            <person name="Fedrigo O."/>
            <person name="Jarvis E.D."/>
            <person name="Hiller M."/>
            <person name="Vernes S.C."/>
            <person name="Myers E.W."/>
            <person name="Teeling E.C."/>
        </authorList>
    </citation>
    <scope>NUCLEOTIDE SEQUENCE [LARGE SCALE GENOMIC DNA]</scope>
    <source>
        <strain evidence="21">MMyoMyo1</strain>
        <tissue evidence="21">Flight muscle</tissue>
    </source>
</reference>
<dbReference type="GO" id="GO:0034361">
    <property type="term" value="C:very-low-density lipoprotein particle"/>
    <property type="evidence" value="ECO:0007669"/>
    <property type="project" value="TreeGrafter"/>
</dbReference>
<dbReference type="InterPro" id="IPR050163">
    <property type="entry name" value="Apolipoprotein_A1/A4/E"/>
</dbReference>
<comment type="subcellular location">
    <subcellularLocation>
        <location evidence="1">Secreted</location>
    </subcellularLocation>
</comment>
<evidence type="ECO:0000256" key="11">
    <source>
        <dbReference type="ARBA" id="ARBA00023098"/>
    </source>
</evidence>
<comment type="function">
    <text evidence="16">Participates in the reverse transport of cholesterol from tissues to the liver for excretion by promoting cholesterol efflux from tissues and by acting as a cofactor for the lecithin cholesterol acyltransferase (LCAT). As part of the SPAP complex, activates spermatozoa motility.</text>
</comment>
<organism evidence="21 22">
    <name type="scientific">Myotis myotis</name>
    <name type="common">Greater mouse-eared bat</name>
    <name type="synonym">Vespertilio myotis</name>
    <dbReference type="NCBI Taxonomy" id="51298"/>
    <lineage>
        <taxon>Eukaryota</taxon>
        <taxon>Metazoa</taxon>
        <taxon>Chordata</taxon>
        <taxon>Craniata</taxon>
        <taxon>Vertebrata</taxon>
        <taxon>Euteleostomi</taxon>
        <taxon>Mammalia</taxon>
        <taxon>Eutheria</taxon>
        <taxon>Laurasiatheria</taxon>
        <taxon>Chiroptera</taxon>
        <taxon>Yangochiroptera</taxon>
        <taxon>Vespertilionidae</taxon>
        <taxon>Myotis</taxon>
    </lineage>
</organism>
<dbReference type="PANTHER" id="PTHR18976:SF11">
    <property type="entry name" value="APOLIPOPROTEIN A-I"/>
    <property type="match status" value="1"/>
</dbReference>
<feature type="signal peptide" evidence="20">
    <location>
        <begin position="1"/>
        <end position="18"/>
    </location>
</feature>
<dbReference type="SUPFAM" id="SSF58113">
    <property type="entry name" value="Apolipoprotein A-I"/>
    <property type="match status" value="1"/>
</dbReference>
<evidence type="ECO:0000256" key="5">
    <source>
        <dbReference type="ARBA" id="ARBA00022548"/>
    </source>
</evidence>
<dbReference type="SUPFAM" id="SSF47162">
    <property type="entry name" value="Apolipoprotein"/>
    <property type="match status" value="1"/>
</dbReference>
<evidence type="ECO:0000256" key="3">
    <source>
        <dbReference type="ARBA" id="ARBA00022448"/>
    </source>
</evidence>
<accession>A0A7J7VG81</accession>
<dbReference type="GO" id="GO:0055090">
    <property type="term" value="P:acylglycerol homeostasis"/>
    <property type="evidence" value="ECO:0007669"/>
    <property type="project" value="TreeGrafter"/>
</dbReference>
<evidence type="ECO:0000256" key="13">
    <source>
        <dbReference type="ARBA" id="ARBA00023166"/>
    </source>
</evidence>
<evidence type="ECO:0000256" key="14">
    <source>
        <dbReference type="ARBA" id="ARBA00023221"/>
    </source>
</evidence>
<keyword evidence="3" id="KW-0813">Transport</keyword>
<sequence>MKAVVLTLALLFLTGSQAQHETQQEQPPSQWERVTALAQVYLNSAKVSGREYIVKFEETDLAKKLNLTVLEKLDTLSNKVADLQKQLHPVAQNIWAKLKNEVGMLTGELNKDLAEVMKSYLEGIQKKWQERVEPLGQDLRVSAQKQLQVLQEKLGQLGEKVRDSAREHMDRARAHVLSLPVILQPFGEELRQCMEPCNGKLRECLEPYGEQLREHLQALREGGVGLAELREQVGEQLLSLRKQAEPTLGEIHNDLQPMWQILQDAFLYDISQRLTGQ</sequence>
<keyword evidence="6 20" id="KW-0732">Signal</keyword>
<keyword evidence="14" id="KW-0753">Steroid metabolism</keyword>
<evidence type="ECO:0000256" key="8">
    <source>
        <dbReference type="ARBA" id="ARBA00022850"/>
    </source>
</evidence>
<feature type="coiled-coil region" evidence="19">
    <location>
        <begin position="140"/>
        <end position="167"/>
    </location>
</feature>
<keyword evidence="4" id="KW-0964">Secreted</keyword>
<proteinExistence type="inferred from homology"/>
<evidence type="ECO:0000256" key="4">
    <source>
        <dbReference type="ARBA" id="ARBA00022525"/>
    </source>
</evidence>
<keyword evidence="8" id="KW-0345">HDL</keyword>
<evidence type="ECO:0000256" key="7">
    <source>
        <dbReference type="ARBA" id="ARBA00022737"/>
    </source>
</evidence>
<dbReference type="GO" id="GO:0042627">
    <property type="term" value="C:chylomicron"/>
    <property type="evidence" value="ECO:0007669"/>
    <property type="project" value="TreeGrafter"/>
</dbReference>
<dbReference type="GO" id="GO:0060228">
    <property type="term" value="F:phosphatidylcholine-sterol O-acyltransferase activator activity"/>
    <property type="evidence" value="ECO:0007669"/>
    <property type="project" value="TreeGrafter"/>
</dbReference>
<dbReference type="GO" id="GO:0034364">
    <property type="term" value="C:high-density lipoprotein particle"/>
    <property type="evidence" value="ECO:0007669"/>
    <property type="project" value="UniProtKB-KW"/>
</dbReference>
<dbReference type="GO" id="GO:0033344">
    <property type="term" value="P:cholesterol efflux"/>
    <property type="evidence" value="ECO:0007669"/>
    <property type="project" value="TreeGrafter"/>
</dbReference>
<keyword evidence="5" id="KW-0153">Cholesterol metabolism</keyword>
<evidence type="ECO:0000256" key="18">
    <source>
        <dbReference type="ARBA" id="ARBA00042590"/>
    </source>
</evidence>
<evidence type="ECO:0000256" key="20">
    <source>
        <dbReference type="SAM" id="SignalP"/>
    </source>
</evidence>
<keyword evidence="12" id="KW-0564">Palmitate</keyword>
<keyword evidence="22" id="KW-1185">Reference proteome</keyword>
<evidence type="ECO:0000256" key="2">
    <source>
        <dbReference type="ARBA" id="ARBA00008788"/>
    </source>
</evidence>
<gene>
    <name evidence="21" type="ORF">mMyoMyo1_000829</name>
</gene>
<name>A0A7J7VG81_MYOMY</name>
<feature type="chain" id="PRO_5029859489" description="Apolipoprotein A-I" evidence="20">
    <location>
        <begin position="19"/>
        <end position="277"/>
    </location>
</feature>
<keyword evidence="9" id="KW-0445">Lipid transport</keyword>
<keyword evidence="7" id="KW-0677">Repeat</keyword>
<dbReference type="GO" id="GO:0042157">
    <property type="term" value="P:lipoprotein metabolic process"/>
    <property type="evidence" value="ECO:0007669"/>
    <property type="project" value="InterPro"/>
</dbReference>
<keyword evidence="11" id="KW-0443">Lipid metabolism</keyword>
<dbReference type="AlphaFoldDB" id="A0A7J7VG81"/>
<dbReference type="GO" id="GO:0120020">
    <property type="term" value="F:cholesterol transfer activity"/>
    <property type="evidence" value="ECO:0007669"/>
    <property type="project" value="TreeGrafter"/>
</dbReference>
<evidence type="ECO:0000256" key="6">
    <source>
        <dbReference type="ARBA" id="ARBA00022729"/>
    </source>
</evidence>
<dbReference type="EMBL" id="JABWUV010000010">
    <property type="protein sequence ID" value="KAF6324020.1"/>
    <property type="molecule type" value="Genomic_DNA"/>
</dbReference>
<dbReference type="Gene3D" id="1.20.120.20">
    <property type="entry name" value="Apolipoprotein"/>
    <property type="match status" value="1"/>
</dbReference>
<keyword evidence="10" id="KW-0558">Oxidation</keyword>
<keyword evidence="19" id="KW-0175">Coiled coil</keyword>
<dbReference type="GO" id="GO:0034362">
    <property type="term" value="C:low-density lipoprotein particle"/>
    <property type="evidence" value="ECO:0007669"/>
    <property type="project" value="TreeGrafter"/>
</dbReference>
<dbReference type="InterPro" id="IPR000074">
    <property type="entry name" value="ApoA_E"/>
</dbReference>
<dbReference type="Pfam" id="PF01442">
    <property type="entry name" value="Apolipoprotein"/>
    <property type="match status" value="2"/>
</dbReference>
<dbReference type="GO" id="GO:1903561">
    <property type="term" value="C:extracellular vesicle"/>
    <property type="evidence" value="ECO:0007669"/>
    <property type="project" value="TreeGrafter"/>
</dbReference>
<comment type="similarity">
    <text evidence="2">Belongs to the apolipoprotein A1/A4/E family.</text>
</comment>
<dbReference type="VEuPathDB" id="HostDB:GeneID_118664277"/>
<comment type="caution">
    <text evidence="21">The sequence shown here is derived from an EMBL/GenBank/DDBJ whole genome shotgun (WGS) entry which is preliminary data.</text>
</comment>
<dbReference type="GO" id="GO:0008203">
    <property type="term" value="P:cholesterol metabolic process"/>
    <property type="evidence" value="ECO:0007669"/>
    <property type="project" value="UniProtKB-KW"/>
</dbReference>
<evidence type="ECO:0000256" key="12">
    <source>
        <dbReference type="ARBA" id="ARBA00023139"/>
    </source>
</evidence>
<evidence type="ECO:0000256" key="16">
    <source>
        <dbReference type="ARBA" id="ARBA00037354"/>
    </source>
</evidence>
<keyword evidence="15 21" id="KW-0449">Lipoprotein</keyword>
<evidence type="ECO:0000256" key="15">
    <source>
        <dbReference type="ARBA" id="ARBA00023288"/>
    </source>
</evidence>
<evidence type="ECO:0000256" key="19">
    <source>
        <dbReference type="SAM" id="Coils"/>
    </source>
</evidence>
<dbReference type="Gene3D" id="1.20.5.1230">
    <property type="entry name" value="Apolipoprotein A-I"/>
    <property type="match status" value="1"/>
</dbReference>
<protein>
    <recommendedName>
        <fullName evidence="17">Apolipoprotein A-I</fullName>
    </recommendedName>
    <alternativeName>
        <fullName evidence="18">Apolipoprotein A1</fullName>
    </alternativeName>
</protein>
<dbReference type="PANTHER" id="PTHR18976">
    <property type="entry name" value="APOLIPOPROTEIN"/>
    <property type="match status" value="1"/>
</dbReference>
<dbReference type="Proteomes" id="UP000527355">
    <property type="component" value="Unassembled WGS sequence"/>
</dbReference>
<evidence type="ECO:0000256" key="17">
    <source>
        <dbReference type="ARBA" id="ARBA00040759"/>
    </source>
</evidence>
<evidence type="ECO:0000256" key="10">
    <source>
        <dbReference type="ARBA" id="ARBA00023097"/>
    </source>
</evidence>
<dbReference type="GO" id="GO:0033700">
    <property type="term" value="P:phospholipid efflux"/>
    <property type="evidence" value="ECO:0007669"/>
    <property type="project" value="TreeGrafter"/>
</dbReference>
<keyword evidence="13" id="KW-1207">Sterol metabolism</keyword>
<dbReference type="GO" id="GO:0005543">
    <property type="term" value="F:phospholipid binding"/>
    <property type="evidence" value="ECO:0007669"/>
    <property type="project" value="TreeGrafter"/>
</dbReference>